<dbReference type="RefSeq" id="WP_158356841.1">
    <property type="nucleotide sequence ID" value="NZ_CP034873.1"/>
</dbReference>
<evidence type="ECO:0000256" key="1">
    <source>
        <dbReference type="ARBA" id="ARBA00001974"/>
    </source>
</evidence>
<keyword evidence="11 20" id="KW-0274">FAD</keyword>
<dbReference type="InterPro" id="IPR016167">
    <property type="entry name" value="FAD-bd_PCMH_sub1"/>
</dbReference>
<keyword evidence="8 20" id="KW-0963">Cytoplasm</keyword>
<dbReference type="InterPro" id="IPR036318">
    <property type="entry name" value="FAD-bd_PCMH-like_sf"/>
</dbReference>
<dbReference type="Gene3D" id="3.90.78.10">
    <property type="entry name" value="UDP-N-acetylenolpyruvoylglucosamine reductase, C-terminal domain"/>
    <property type="match status" value="1"/>
</dbReference>
<evidence type="ECO:0000313" key="23">
    <source>
        <dbReference type="Proteomes" id="UP000298773"/>
    </source>
</evidence>
<evidence type="ECO:0000256" key="3">
    <source>
        <dbReference type="ARBA" id="ARBA00004496"/>
    </source>
</evidence>
<comment type="catalytic activity">
    <reaction evidence="19 20">
        <text>UDP-N-acetyl-alpha-D-muramate + NADP(+) = UDP-N-acetyl-3-O-(1-carboxyvinyl)-alpha-D-glucosamine + NADPH + H(+)</text>
        <dbReference type="Rhea" id="RHEA:12248"/>
        <dbReference type="ChEBI" id="CHEBI:15378"/>
        <dbReference type="ChEBI" id="CHEBI:57783"/>
        <dbReference type="ChEBI" id="CHEBI:58349"/>
        <dbReference type="ChEBI" id="CHEBI:68483"/>
        <dbReference type="ChEBI" id="CHEBI:70757"/>
        <dbReference type="EC" id="1.3.1.98"/>
    </reaction>
</comment>
<evidence type="ECO:0000256" key="5">
    <source>
        <dbReference type="ARBA" id="ARBA00010485"/>
    </source>
</evidence>
<dbReference type="InterPro" id="IPR016169">
    <property type="entry name" value="FAD-bd_PCMH_sub2"/>
</dbReference>
<evidence type="ECO:0000256" key="16">
    <source>
        <dbReference type="ARBA" id="ARBA00023306"/>
    </source>
</evidence>
<keyword evidence="14 20" id="KW-0573">Peptidoglycan synthesis</keyword>
<evidence type="ECO:0000256" key="7">
    <source>
        <dbReference type="ARBA" id="ARBA00015188"/>
    </source>
</evidence>
<dbReference type="Proteomes" id="UP000298773">
    <property type="component" value="Chromosome"/>
</dbReference>
<comment type="similarity">
    <text evidence="5 20">Belongs to the MurB family.</text>
</comment>
<accession>A0A4D6XZH9</accession>
<protein>
    <recommendedName>
        <fullName evidence="7 20">UDP-N-acetylenolpyruvoylglucosamine reductase</fullName>
        <ecNumber evidence="6 20">1.3.1.98</ecNumber>
    </recommendedName>
    <alternativeName>
        <fullName evidence="18 20">UDP-N-acetylmuramate dehydrogenase</fullName>
    </alternativeName>
</protein>
<evidence type="ECO:0000256" key="17">
    <source>
        <dbReference type="ARBA" id="ARBA00023316"/>
    </source>
</evidence>
<evidence type="ECO:0000256" key="18">
    <source>
        <dbReference type="ARBA" id="ARBA00031026"/>
    </source>
</evidence>
<evidence type="ECO:0000256" key="2">
    <source>
        <dbReference type="ARBA" id="ARBA00003921"/>
    </source>
</evidence>
<dbReference type="Gene3D" id="3.30.43.10">
    <property type="entry name" value="Uridine Diphospho-n-acetylenolpyruvylglucosamine Reductase, domain 2"/>
    <property type="match status" value="1"/>
</dbReference>
<dbReference type="GO" id="GO:0071555">
    <property type="term" value="P:cell wall organization"/>
    <property type="evidence" value="ECO:0007669"/>
    <property type="project" value="UniProtKB-KW"/>
</dbReference>
<proteinExistence type="inferred from homology"/>
<evidence type="ECO:0000256" key="12">
    <source>
        <dbReference type="ARBA" id="ARBA00022857"/>
    </source>
</evidence>
<dbReference type="GO" id="GO:0008360">
    <property type="term" value="P:regulation of cell shape"/>
    <property type="evidence" value="ECO:0007669"/>
    <property type="project" value="UniProtKB-KW"/>
</dbReference>
<keyword evidence="17 20" id="KW-0961">Cell wall biogenesis/degradation</keyword>
<dbReference type="NCBIfam" id="NF000755">
    <property type="entry name" value="PRK00046.1"/>
    <property type="match status" value="1"/>
</dbReference>
<evidence type="ECO:0000256" key="15">
    <source>
        <dbReference type="ARBA" id="ARBA00023002"/>
    </source>
</evidence>
<dbReference type="GO" id="GO:0051301">
    <property type="term" value="P:cell division"/>
    <property type="evidence" value="ECO:0007669"/>
    <property type="project" value="UniProtKB-KW"/>
</dbReference>
<dbReference type="HAMAP" id="MF_00037">
    <property type="entry name" value="MurB"/>
    <property type="match status" value="1"/>
</dbReference>
<dbReference type="GO" id="GO:0009252">
    <property type="term" value="P:peptidoglycan biosynthetic process"/>
    <property type="evidence" value="ECO:0007669"/>
    <property type="project" value="UniProtKB-UniRule"/>
</dbReference>
<dbReference type="GO" id="GO:0071949">
    <property type="term" value="F:FAD binding"/>
    <property type="evidence" value="ECO:0007669"/>
    <property type="project" value="InterPro"/>
</dbReference>
<dbReference type="PANTHER" id="PTHR21071:SF4">
    <property type="entry name" value="UDP-N-ACETYLENOLPYRUVOYLGLUCOSAMINE REDUCTASE"/>
    <property type="match status" value="1"/>
</dbReference>
<dbReference type="Pfam" id="PF01565">
    <property type="entry name" value="FAD_binding_4"/>
    <property type="match status" value="1"/>
</dbReference>
<gene>
    <name evidence="20" type="primary">murB</name>
    <name evidence="22" type="ORF">D9V69_00225</name>
</gene>
<evidence type="ECO:0000259" key="21">
    <source>
        <dbReference type="PROSITE" id="PS51387"/>
    </source>
</evidence>
<dbReference type="OrthoDB" id="9804753at2"/>
<dbReference type="InterPro" id="IPR011601">
    <property type="entry name" value="MurB_C"/>
</dbReference>
<evidence type="ECO:0000256" key="11">
    <source>
        <dbReference type="ARBA" id="ARBA00022827"/>
    </source>
</evidence>
<keyword evidence="13 20" id="KW-0133">Cell shape</keyword>
<reference evidence="22 23" key="1">
    <citation type="submission" date="2018-12" db="EMBL/GenBank/DDBJ databases">
        <authorList>
            <person name="Chong R.A."/>
        </authorList>
    </citation>
    <scope>NUCLEOTIDE SEQUENCE [LARGE SCALE GENOMIC DNA]</scope>
    <source>
        <strain evidence="22 23">Hta</strain>
    </source>
</reference>
<keyword evidence="12 20" id="KW-0521">NADP</keyword>
<feature type="active site" evidence="20">
    <location>
        <position position="333"/>
    </location>
</feature>
<evidence type="ECO:0000256" key="20">
    <source>
        <dbReference type="HAMAP-Rule" id="MF_00037"/>
    </source>
</evidence>
<dbReference type="UniPathway" id="UPA00219"/>
<dbReference type="NCBIfam" id="TIGR00179">
    <property type="entry name" value="murB"/>
    <property type="match status" value="1"/>
</dbReference>
<comment type="function">
    <text evidence="2 20">Cell wall formation.</text>
</comment>
<evidence type="ECO:0000256" key="19">
    <source>
        <dbReference type="ARBA" id="ARBA00048914"/>
    </source>
</evidence>
<evidence type="ECO:0000256" key="6">
    <source>
        <dbReference type="ARBA" id="ARBA00012518"/>
    </source>
</evidence>
<evidence type="ECO:0000256" key="4">
    <source>
        <dbReference type="ARBA" id="ARBA00004752"/>
    </source>
</evidence>
<dbReference type="EMBL" id="CP034873">
    <property type="protein sequence ID" value="QCI21873.1"/>
    <property type="molecule type" value="Genomic_DNA"/>
</dbReference>
<organism evidence="22 23">
    <name type="scientific">Buchnera aphidicola</name>
    <name type="common">Hyadaphis tataricae</name>
    <dbReference type="NCBI Taxonomy" id="1241859"/>
    <lineage>
        <taxon>Bacteria</taxon>
        <taxon>Pseudomonadati</taxon>
        <taxon>Pseudomonadota</taxon>
        <taxon>Gammaproteobacteria</taxon>
        <taxon>Enterobacterales</taxon>
        <taxon>Erwiniaceae</taxon>
        <taxon>Buchnera</taxon>
    </lineage>
</organism>
<dbReference type="Gene3D" id="3.30.465.10">
    <property type="match status" value="1"/>
</dbReference>
<dbReference type="GO" id="GO:0005829">
    <property type="term" value="C:cytosol"/>
    <property type="evidence" value="ECO:0007669"/>
    <property type="project" value="TreeGrafter"/>
</dbReference>
<keyword evidence="16 20" id="KW-0131">Cell cycle</keyword>
<dbReference type="InterPro" id="IPR006094">
    <property type="entry name" value="Oxid_FAD_bind_N"/>
</dbReference>
<dbReference type="InterPro" id="IPR036635">
    <property type="entry name" value="MurB_C_sf"/>
</dbReference>
<dbReference type="InterPro" id="IPR003170">
    <property type="entry name" value="MurB"/>
</dbReference>
<evidence type="ECO:0000256" key="9">
    <source>
        <dbReference type="ARBA" id="ARBA00022618"/>
    </source>
</evidence>
<comment type="pathway">
    <text evidence="4 20">Cell wall biogenesis; peptidoglycan biosynthesis.</text>
</comment>
<dbReference type="SUPFAM" id="SSF56194">
    <property type="entry name" value="Uridine diphospho-N-Acetylenolpyruvylglucosamine reductase, MurB, C-terminal domain"/>
    <property type="match status" value="1"/>
</dbReference>
<dbReference type="PANTHER" id="PTHR21071">
    <property type="entry name" value="UDP-N-ACETYLENOLPYRUVOYLGLUCOSAMINE REDUCTASE"/>
    <property type="match status" value="1"/>
</dbReference>
<dbReference type="EC" id="1.3.1.98" evidence="6 20"/>
<evidence type="ECO:0000256" key="8">
    <source>
        <dbReference type="ARBA" id="ARBA00022490"/>
    </source>
</evidence>
<dbReference type="GO" id="GO:0008762">
    <property type="term" value="F:UDP-N-acetylmuramate dehydrogenase activity"/>
    <property type="evidence" value="ECO:0007669"/>
    <property type="project" value="UniProtKB-UniRule"/>
</dbReference>
<evidence type="ECO:0000256" key="13">
    <source>
        <dbReference type="ARBA" id="ARBA00022960"/>
    </source>
</evidence>
<evidence type="ECO:0000256" key="10">
    <source>
        <dbReference type="ARBA" id="ARBA00022630"/>
    </source>
</evidence>
<sequence length="351" mass="40088">MYQKSHLYSPSLKNLNTFAIDVTAKKIIFVKTIQSLIVTVQHCKCTHTPYIILGEGSNILFLENYAGVVIINRIKGMKITDKNKFWLLHILSGEKWHDVVKYTLKCNIFGLENLALIPGCIGSAAIQNIGAYGLEFKDICLYVDMLCLKSYKIHRIDVNSCEFSYRSSIFKHKYNIDCFIIAVGIKLTKKWTPIIFPLLNVNYNTQIKNLTPYKIFSEICKIRTKNLPNPKKIGNAGSFFKNPIITKQQANKMLSLYNLPCYPQENGLIKISGGWLIQKYRFKNINIGDAAIHKKKKLILINKKNATANEIINLAIIIHNGIMRKFNIFLEPEVDFIGIKGKVHPSKIFKS</sequence>
<evidence type="ECO:0000256" key="14">
    <source>
        <dbReference type="ARBA" id="ARBA00022984"/>
    </source>
</evidence>
<feature type="domain" description="FAD-binding PCMH-type" evidence="21">
    <location>
        <begin position="20"/>
        <end position="190"/>
    </location>
</feature>
<dbReference type="SUPFAM" id="SSF56176">
    <property type="entry name" value="FAD-binding/transporter-associated domain-like"/>
    <property type="match status" value="1"/>
</dbReference>
<comment type="cofactor">
    <cofactor evidence="1 20">
        <name>FAD</name>
        <dbReference type="ChEBI" id="CHEBI:57692"/>
    </cofactor>
</comment>
<comment type="subcellular location">
    <subcellularLocation>
        <location evidence="3 20">Cytoplasm</location>
    </subcellularLocation>
</comment>
<feature type="active site" evidence="20">
    <location>
        <position position="166"/>
    </location>
</feature>
<dbReference type="AlphaFoldDB" id="A0A4D6XZH9"/>
<dbReference type="InterPro" id="IPR016166">
    <property type="entry name" value="FAD-bd_PCMH"/>
</dbReference>
<dbReference type="PROSITE" id="PS51387">
    <property type="entry name" value="FAD_PCMH"/>
    <property type="match status" value="1"/>
</dbReference>
<keyword evidence="10 20" id="KW-0285">Flavoprotein</keyword>
<name>A0A4D6XZH9_9GAMM</name>
<keyword evidence="15 20" id="KW-0560">Oxidoreductase</keyword>
<dbReference type="Pfam" id="PF02873">
    <property type="entry name" value="MurB_C"/>
    <property type="match status" value="1"/>
</dbReference>
<evidence type="ECO:0000313" key="22">
    <source>
        <dbReference type="EMBL" id="QCI21873.1"/>
    </source>
</evidence>
<keyword evidence="9 20" id="KW-0132">Cell division</keyword>
<reference evidence="22 23" key="2">
    <citation type="submission" date="2019-05" db="EMBL/GenBank/DDBJ databases">
        <title>Genome evolution of the obligate endosymbiont Buchnera aphidicola.</title>
        <authorList>
            <person name="Moran N.A."/>
        </authorList>
    </citation>
    <scope>NUCLEOTIDE SEQUENCE [LARGE SCALE GENOMIC DNA]</scope>
    <source>
        <strain evidence="22 23">Hta</strain>
    </source>
</reference>
<feature type="active site" description="Proton donor" evidence="20">
    <location>
        <position position="238"/>
    </location>
</feature>